<dbReference type="SUPFAM" id="SSF47781">
    <property type="entry name" value="RuvA domain 2-like"/>
    <property type="match status" value="1"/>
</dbReference>
<dbReference type="RefSeq" id="WP_367983537.1">
    <property type="nucleotide sequence ID" value="NZ_JBAKFF010000001.1"/>
</dbReference>
<sequence length="88" mass="9393">MKSLIPFGGLLGLGLYATMAMASAETVNVNEANIDQLQRIKGVGPATAQAIVEDREVNGPFENIETMTRVNGIGEATLEAMREQVTLD</sequence>
<dbReference type="InterPro" id="IPR010994">
    <property type="entry name" value="RuvA_2-like"/>
</dbReference>
<dbReference type="InterPro" id="IPR004509">
    <property type="entry name" value="Competence_ComEA_HhH"/>
</dbReference>
<keyword evidence="1" id="KW-0732">Signal</keyword>
<dbReference type="SMART" id="SM00278">
    <property type="entry name" value="HhH1"/>
    <property type="match status" value="2"/>
</dbReference>
<comment type="caution">
    <text evidence="3">The sequence shown here is derived from an EMBL/GenBank/DDBJ whole genome shotgun (WGS) entry which is preliminary data.</text>
</comment>
<organism evidence="3 4">
    <name type="scientific">Spiribacter insolitus</name>
    <dbReference type="NCBI Taxonomy" id="3122417"/>
    <lineage>
        <taxon>Bacteria</taxon>
        <taxon>Pseudomonadati</taxon>
        <taxon>Pseudomonadota</taxon>
        <taxon>Gammaproteobacteria</taxon>
        <taxon>Chromatiales</taxon>
        <taxon>Ectothiorhodospiraceae</taxon>
        <taxon>Spiribacter</taxon>
    </lineage>
</organism>
<dbReference type="EMBL" id="JBAKFF010000001">
    <property type="protein sequence ID" value="MEX0430751.1"/>
    <property type="molecule type" value="Genomic_DNA"/>
</dbReference>
<dbReference type="PANTHER" id="PTHR21180">
    <property type="entry name" value="ENDONUCLEASE/EXONUCLEASE/PHOSPHATASE FAMILY DOMAIN-CONTAINING PROTEIN 1"/>
    <property type="match status" value="1"/>
</dbReference>
<evidence type="ECO:0000259" key="2">
    <source>
        <dbReference type="SMART" id="SM00278"/>
    </source>
</evidence>
<feature type="domain" description="Helix-hairpin-helix DNA-binding motif class 1" evidence="2">
    <location>
        <begin position="65"/>
        <end position="84"/>
    </location>
</feature>
<evidence type="ECO:0000256" key="1">
    <source>
        <dbReference type="SAM" id="SignalP"/>
    </source>
</evidence>
<dbReference type="Proteomes" id="UP001556637">
    <property type="component" value="Unassembled WGS sequence"/>
</dbReference>
<dbReference type="Pfam" id="PF12836">
    <property type="entry name" value="HHH_3"/>
    <property type="match status" value="1"/>
</dbReference>
<name>A0ABV3T6B9_9GAMM</name>
<accession>A0ABV3T6B9</accession>
<proteinExistence type="predicted"/>
<reference evidence="3 4" key="1">
    <citation type="submission" date="2024-02" db="EMBL/GenBank/DDBJ databases">
        <title>New especies of Spiribacter isolated from saline water.</title>
        <authorList>
            <person name="Leon M.J."/>
            <person name="De La Haba R."/>
            <person name="Sanchez-Porro C."/>
            <person name="Ventosa A."/>
        </authorList>
    </citation>
    <scope>NUCLEOTIDE SEQUENCE [LARGE SCALE GENOMIC DNA]</scope>
    <source>
        <strain evidence="4">ag22IC4-189</strain>
    </source>
</reference>
<dbReference type="Gene3D" id="1.10.150.320">
    <property type="entry name" value="Photosystem II 12 kDa extrinsic protein"/>
    <property type="match status" value="1"/>
</dbReference>
<protein>
    <submittedName>
        <fullName evidence="3">Helix-hairpin-helix domain-containing protein</fullName>
    </submittedName>
</protein>
<dbReference type="InterPro" id="IPR003583">
    <property type="entry name" value="Hlx-hairpin-Hlx_DNA-bd_motif"/>
</dbReference>
<dbReference type="PANTHER" id="PTHR21180:SF32">
    <property type="entry name" value="ENDONUCLEASE_EXONUCLEASE_PHOSPHATASE FAMILY DOMAIN-CONTAINING PROTEIN 1"/>
    <property type="match status" value="1"/>
</dbReference>
<gene>
    <name evidence="3" type="ORF">V6X30_04955</name>
</gene>
<feature type="domain" description="Helix-hairpin-helix DNA-binding motif class 1" evidence="2">
    <location>
        <begin position="35"/>
        <end position="54"/>
    </location>
</feature>
<feature type="signal peptide" evidence="1">
    <location>
        <begin position="1"/>
        <end position="22"/>
    </location>
</feature>
<feature type="chain" id="PRO_5045650846" evidence="1">
    <location>
        <begin position="23"/>
        <end position="88"/>
    </location>
</feature>
<evidence type="ECO:0000313" key="3">
    <source>
        <dbReference type="EMBL" id="MEX0430751.1"/>
    </source>
</evidence>
<evidence type="ECO:0000313" key="4">
    <source>
        <dbReference type="Proteomes" id="UP001556637"/>
    </source>
</evidence>
<keyword evidence="4" id="KW-1185">Reference proteome</keyword>
<dbReference type="InterPro" id="IPR051675">
    <property type="entry name" value="Endo/Exo/Phosphatase_dom_1"/>
</dbReference>
<dbReference type="NCBIfam" id="TIGR00426">
    <property type="entry name" value="competence protein ComEA helix-hairpin-helix repeat region"/>
    <property type="match status" value="1"/>
</dbReference>